<organism evidence="5 6">
    <name type="scientific">Candidatus Roizmanbacteria bacterium RIFCSPHIGHO2_01_FULL_39_8</name>
    <dbReference type="NCBI Taxonomy" id="1802033"/>
    <lineage>
        <taxon>Bacteria</taxon>
        <taxon>Candidatus Roizmaniibacteriota</taxon>
    </lineage>
</organism>
<dbReference type="GO" id="GO:0000160">
    <property type="term" value="P:phosphorelay signal transduction system"/>
    <property type="evidence" value="ECO:0007669"/>
    <property type="project" value="UniProtKB-KW"/>
</dbReference>
<dbReference type="AlphaFoldDB" id="A0A1F7GSR2"/>
<dbReference type="SMART" id="SM00448">
    <property type="entry name" value="REC"/>
    <property type="match status" value="1"/>
</dbReference>
<gene>
    <name evidence="5" type="ORF">A2866_05830</name>
</gene>
<comment type="caution">
    <text evidence="5">The sequence shown here is derived from an EMBL/GenBank/DDBJ whole genome shotgun (WGS) entry which is preliminary data.</text>
</comment>
<keyword evidence="1 3" id="KW-0597">Phosphoprotein</keyword>
<reference evidence="5 6" key="1">
    <citation type="journal article" date="2016" name="Nat. Commun.">
        <title>Thousands of microbial genomes shed light on interconnected biogeochemical processes in an aquifer system.</title>
        <authorList>
            <person name="Anantharaman K."/>
            <person name="Brown C.T."/>
            <person name="Hug L.A."/>
            <person name="Sharon I."/>
            <person name="Castelle C.J."/>
            <person name="Probst A.J."/>
            <person name="Thomas B.C."/>
            <person name="Singh A."/>
            <person name="Wilkins M.J."/>
            <person name="Karaoz U."/>
            <person name="Brodie E.L."/>
            <person name="Williams K.H."/>
            <person name="Hubbard S.S."/>
            <person name="Banfield J.F."/>
        </authorList>
    </citation>
    <scope>NUCLEOTIDE SEQUENCE [LARGE SCALE GENOMIC DNA]</scope>
</reference>
<dbReference type="Proteomes" id="UP000177026">
    <property type="component" value="Unassembled WGS sequence"/>
</dbReference>
<accession>A0A1F7GSR2</accession>
<dbReference type="PANTHER" id="PTHR44591">
    <property type="entry name" value="STRESS RESPONSE REGULATOR PROTEIN 1"/>
    <property type="match status" value="1"/>
</dbReference>
<evidence type="ECO:0000256" key="2">
    <source>
        <dbReference type="ARBA" id="ARBA00023012"/>
    </source>
</evidence>
<protein>
    <recommendedName>
        <fullName evidence="4">Response regulatory domain-containing protein</fullName>
    </recommendedName>
</protein>
<keyword evidence="2" id="KW-0902">Two-component regulatory system</keyword>
<evidence type="ECO:0000313" key="6">
    <source>
        <dbReference type="Proteomes" id="UP000177026"/>
    </source>
</evidence>
<dbReference type="Pfam" id="PF00072">
    <property type="entry name" value="Response_reg"/>
    <property type="match status" value="1"/>
</dbReference>
<dbReference type="InterPro" id="IPR050595">
    <property type="entry name" value="Bact_response_regulator"/>
</dbReference>
<dbReference type="PROSITE" id="PS50110">
    <property type="entry name" value="RESPONSE_REGULATORY"/>
    <property type="match status" value="1"/>
</dbReference>
<evidence type="ECO:0000313" key="5">
    <source>
        <dbReference type="EMBL" id="OGK22068.1"/>
    </source>
</evidence>
<proteinExistence type="predicted"/>
<dbReference type="SUPFAM" id="SSF52172">
    <property type="entry name" value="CheY-like"/>
    <property type="match status" value="1"/>
</dbReference>
<sequence>MRILIIEDDLFFQKFYSQKLREKKLEVDICVNGEEGLTKIRQTRPDLILLDIIMPKMDGFEVLKELKKDPNLNLIPVIIFSTLGQEADIRKGLDLGAKDYINKSFFDFETLYKKIQTYIYLK</sequence>
<evidence type="ECO:0000259" key="4">
    <source>
        <dbReference type="PROSITE" id="PS50110"/>
    </source>
</evidence>
<dbReference type="InterPro" id="IPR001789">
    <property type="entry name" value="Sig_transdc_resp-reg_receiver"/>
</dbReference>
<dbReference type="InterPro" id="IPR011006">
    <property type="entry name" value="CheY-like_superfamily"/>
</dbReference>
<dbReference type="PANTHER" id="PTHR44591:SF14">
    <property type="entry name" value="PROTEIN PILG"/>
    <property type="match status" value="1"/>
</dbReference>
<feature type="domain" description="Response regulatory" evidence="4">
    <location>
        <begin position="2"/>
        <end position="118"/>
    </location>
</feature>
<evidence type="ECO:0000256" key="3">
    <source>
        <dbReference type="PROSITE-ProRule" id="PRU00169"/>
    </source>
</evidence>
<dbReference type="Gene3D" id="3.40.50.2300">
    <property type="match status" value="1"/>
</dbReference>
<evidence type="ECO:0000256" key="1">
    <source>
        <dbReference type="ARBA" id="ARBA00022553"/>
    </source>
</evidence>
<name>A0A1F7GSR2_9BACT</name>
<feature type="modified residue" description="4-aspartylphosphate" evidence="3">
    <location>
        <position position="51"/>
    </location>
</feature>
<dbReference type="EMBL" id="MFZI01000009">
    <property type="protein sequence ID" value="OGK22068.1"/>
    <property type="molecule type" value="Genomic_DNA"/>
</dbReference>